<dbReference type="Proteomes" id="UP001448858">
    <property type="component" value="Chromosome"/>
</dbReference>
<name>A0ABZ2ZRR1_9MICC</name>
<keyword evidence="2" id="KW-1185">Reference proteome</keyword>
<dbReference type="PROSITE" id="PS51257">
    <property type="entry name" value="PROKAR_LIPOPROTEIN"/>
    <property type="match status" value="1"/>
</dbReference>
<organism evidence="1 2">
    <name type="scientific">Arthrobacter citreus</name>
    <dbReference type="NCBI Taxonomy" id="1670"/>
    <lineage>
        <taxon>Bacteria</taxon>
        <taxon>Bacillati</taxon>
        <taxon>Actinomycetota</taxon>
        <taxon>Actinomycetes</taxon>
        <taxon>Micrococcales</taxon>
        <taxon>Micrococcaceae</taxon>
        <taxon>Arthrobacter</taxon>
    </lineage>
</organism>
<accession>A0ABZ2ZRR1</accession>
<protein>
    <submittedName>
        <fullName evidence="1">Uncharacterized protein</fullName>
    </submittedName>
</protein>
<reference evidence="1 2" key="1">
    <citation type="submission" date="2024-04" db="EMBL/GenBank/DDBJ databases">
        <title>Arthrobacter sp. from Plains bison fecal sample.</title>
        <authorList>
            <person name="Ruzzini A."/>
        </authorList>
    </citation>
    <scope>NUCLEOTIDE SEQUENCE [LARGE SCALE GENOMIC DNA]</scope>
    <source>
        <strain evidence="1 2">EINP1</strain>
    </source>
</reference>
<dbReference type="RefSeq" id="WP_342022448.1">
    <property type="nucleotide sequence ID" value="NZ_CP151657.1"/>
</dbReference>
<evidence type="ECO:0000313" key="1">
    <source>
        <dbReference type="EMBL" id="WZP14790.1"/>
    </source>
</evidence>
<dbReference type="EMBL" id="CP151657">
    <property type="protein sequence ID" value="WZP14790.1"/>
    <property type="molecule type" value="Genomic_DNA"/>
</dbReference>
<proteinExistence type="predicted"/>
<gene>
    <name evidence="1" type="ORF">AAE021_11400</name>
</gene>
<evidence type="ECO:0000313" key="2">
    <source>
        <dbReference type="Proteomes" id="UP001448858"/>
    </source>
</evidence>
<sequence>MRTPTGRNRGGGLRVVLGTALAVTLLTGCEVPTLEPGAAEELQSQVFDVSEAAAAGEYEQALSALNELSVRLDTASRLGDVSPSREERIRTAIEAVRMNLETEIVLGGS</sequence>